<keyword evidence="2" id="KW-1185">Reference proteome</keyword>
<comment type="caution">
    <text evidence="1">The sequence shown here is derived from an EMBL/GenBank/DDBJ whole genome shotgun (WGS) entry which is preliminary data.</text>
</comment>
<reference evidence="2" key="1">
    <citation type="submission" date="2022-10" db="EMBL/GenBank/DDBJ databases">
        <title>Genome assembly of Pristionchus species.</title>
        <authorList>
            <person name="Yoshida K."/>
            <person name="Sommer R.J."/>
        </authorList>
    </citation>
    <scope>NUCLEOTIDE SEQUENCE [LARGE SCALE GENOMIC DNA]</scope>
    <source>
        <strain evidence="2">RS5460</strain>
    </source>
</reference>
<evidence type="ECO:0000313" key="2">
    <source>
        <dbReference type="Proteomes" id="UP001328107"/>
    </source>
</evidence>
<sequence length="234" mass="26184">MLTTCAHLDHNGCTKSMIVDFDRFSGTLTRISSHIQEWFERAQELSFPRVGIEAAKQVIGAKEILASEFNATSEIIHRLFEERGGYGKSHQVLVAPSEDEFDWMMGNITGRYNNFTINGGSTVHVFQFGTKSDSARVEKARMWTDKHRETIREVISDHASYDPFDILSAISLNPSTAPALELHRAAILVGRQSIFKKDAEIAVGLHPAASDAANVVEYCGTGIYKRNWKLYLFA</sequence>
<dbReference type="Proteomes" id="UP001328107">
    <property type="component" value="Unassembled WGS sequence"/>
</dbReference>
<name>A0AAN4ZEW7_9BILA</name>
<dbReference type="AlphaFoldDB" id="A0AAN4ZEW7"/>
<protein>
    <submittedName>
        <fullName evidence="1">Uncharacterized protein</fullName>
    </submittedName>
</protein>
<organism evidence="1 2">
    <name type="scientific">Pristionchus mayeri</name>
    <dbReference type="NCBI Taxonomy" id="1317129"/>
    <lineage>
        <taxon>Eukaryota</taxon>
        <taxon>Metazoa</taxon>
        <taxon>Ecdysozoa</taxon>
        <taxon>Nematoda</taxon>
        <taxon>Chromadorea</taxon>
        <taxon>Rhabditida</taxon>
        <taxon>Rhabditina</taxon>
        <taxon>Diplogasteromorpha</taxon>
        <taxon>Diplogasteroidea</taxon>
        <taxon>Neodiplogasteridae</taxon>
        <taxon>Pristionchus</taxon>
    </lineage>
</organism>
<evidence type="ECO:0000313" key="1">
    <source>
        <dbReference type="EMBL" id="GMR37841.1"/>
    </source>
</evidence>
<dbReference type="EMBL" id="BTRK01000002">
    <property type="protein sequence ID" value="GMR37841.1"/>
    <property type="molecule type" value="Genomic_DNA"/>
</dbReference>
<proteinExistence type="predicted"/>
<gene>
    <name evidence="1" type="ORF">PMAYCL1PPCAC_08036</name>
</gene>
<accession>A0AAN4ZEW7</accession>